<evidence type="ECO:0000256" key="1">
    <source>
        <dbReference type="SAM" id="SignalP"/>
    </source>
</evidence>
<gene>
    <name evidence="2" type="ORF">ABS648_13810</name>
</gene>
<organism evidence="2">
    <name type="scientific">Pseudomonas solani</name>
    <dbReference type="NCBI Taxonomy" id="2731552"/>
    <lineage>
        <taxon>Bacteria</taxon>
        <taxon>Pseudomonadati</taxon>
        <taxon>Pseudomonadota</taxon>
        <taxon>Gammaproteobacteria</taxon>
        <taxon>Pseudomonadales</taxon>
        <taxon>Pseudomonadaceae</taxon>
        <taxon>Pseudomonas</taxon>
    </lineage>
</organism>
<evidence type="ECO:0000313" key="2">
    <source>
        <dbReference type="EMBL" id="XBY66795.1"/>
    </source>
</evidence>
<protein>
    <submittedName>
        <fullName evidence="2">Tetratricopeptide repeat protein</fullName>
    </submittedName>
</protein>
<dbReference type="EMBL" id="CP158373">
    <property type="protein sequence ID" value="XBY66795.1"/>
    <property type="molecule type" value="Genomic_DNA"/>
</dbReference>
<sequence>MKRLLLIALLIASPLAWSLDDAGQQRLADIQTRWAQIQYRTPEAERETAFAKLAADSEVFARQQPTAAEAWIWNGIVTSSWAGAEGGLGALGKVKEARASLEKALALDPQALQGSAYTSLAALYDRVPGWPIGFGDAKKAEALLQEALRINPHGIDSLYFWGDHLYRQDRPTEARQALEQALQAPPRPGRELADQGRRDEINALLKNLRDN</sequence>
<feature type="chain" id="PRO_5043459448" evidence="1">
    <location>
        <begin position="19"/>
        <end position="211"/>
    </location>
</feature>
<dbReference type="AlphaFoldDB" id="A0AAU7Y918"/>
<dbReference type="InterPro" id="IPR011990">
    <property type="entry name" value="TPR-like_helical_dom_sf"/>
</dbReference>
<feature type="signal peptide" evidence="1">
    <location>
        <begin position="1"/>
        <end position="18"/>
    </location>
</feature>
<dbReference type="SUPFAM" id="SSF48452">
    <property type="entry name" value="TPR-like"/>
    <property type="match status" value="1"/>
</dbReference>
<accession>A0AAU7Y918</accession>
<dbReference type="Pfam" id="PF13181">
    <property type="entry name" value="TPR_8"/>
    <property type="match status" value="1"/>
</dbReference>
<dbReference type="Pfam" id="PF14559">
    <property type="entry name" value="TPR_19"/>
    <property type="match status" value="1"/>
</dbReference>
<dbReference type="RefSeq" id="WP_350448509.1">
    <property type="nucleotide sequence ID" value="NZ_CP158373.1"/>
</dbReference>
<dbReference type="Gene3D" id="1.25.40.10">
    <property type="entry name" value="Tetratricopeptide repeat domain"/>
    <property type="match status" value="1"/>
</dbReference>
<dbReference type="InterPro" id="IPR019734">
    <property type="entry name" value="TPR_rpt"/>
</dbReference>
<reference evidence="2" key="1">
    <citation type="submission" date="2023-08" db="EMBL/GenBank/DDBJ databases">
        <title>Increased levels of nutrients transform a symbiont into a lethal pathobiont.</title>
        <authorList>
            <person name="Lachnit T."/>
            <person name="Ulrich L."/>
            <person name="Willmer F.M."/>
            <person name="Hasenbein T."/>
            <person name="Steiner L.X."/>
            <person name="Wolters M."/>
            <person name="Herbst E.M."/>
            <person name="Deines P."/>
        </authorList>
    </citation>
    <scope>NUCLEOTIDE SEQUENCE</scope>
    <source>
        <strain evidence="2">T3</strain>
    </source>
</reference>
<name>A0AAU7Y918_9PSED</name>
<proteinExistence type="predicted"/>
<keyword evidence="1" id="KW-0732">Signal</keyword>